<evidence type="ECO:0000313" key="3">
    <source>
        <dbReference type="Proteomes" id="UP000004367"/>
    </source>
</evidence>
<dbReference type="InterPro" id="IPR026055">
    <property type="entry name" value="FAR"/>
</dbReference>
<sequence>MSQTVRTLPLRRRRVLLTGVTGFVGQAVLERFLREEAEIHVVVRGRPGESAEDRLEEVLTRAAFGPWRDEVGSAGVARARRRVHVVGADLAAGLPALPADLDVVVHSASSVSFDDPWDAAIRANVLGSARLYEALAAAGGDPHVVHVSTSYVQTDRTDLAREVSVAHDADWRAEVDAALTRRVDLVTRLTAELTAEGPTGDPRAAGRDV</sequence>
<dbReference type="SUPFAM" id="SSF51735">
    <property type="entry name" value="NAD(P)-binding Rossmann-fold domains"/>
    <property type="match status" value="1"/>
</dbReference>
<dbReference type="InterPro" id="IPR036291">
    <property type="entry name" value="NAD(P)-bd_dom_sf"/>
</dbReference>
<dbReference type="Gene3D" id="3.40.50.720">
    <property type="entry name" value="NAD(P)-binding Rossmann-like Domain"/>
    <property type="match status" value="1"/>
</dbReference>
<dbReference type="Pfam" id="PF07993">
    <property type="entry name" value="NAD_binding_4"/>
    <property type="match status" value="1"/>
</dbReference>
<feature type="domain" description="Thioester reductase (TE)" evidence="1">
    <location>
        <begin position="17"/>
        <end position="165"/>
    </location>
</feature>
<dbReference type="EMBL" id="BAFE01000021">
    <property type="protein sequence ID" value="GAB47660.1"/>
    <property type="molecule type" value="Genomic_DNA"/>
</dbReference>
<proteinExistence type="predicted"/>
<dbReference type="STRING" id="1089455.MOPEL_022_00290"/>
<dbReference type="eggNOG" id="COG3320">
    <property type="taxonomic scope" value="Bacteria"/>
</dbReference>
<gene>
    <name evidence="2" type="ORF">MOPEL_022_00290</name>
</gene>
<dbReference type="OrthoDB" id="25607at2"/>
<dbReference type="RefSeq" id="WP_009481558.1">
    <property type="nucleotide sequence ID" value="NZ_BAFE01000021.1"/>
</dbReference>
<evidence type="ECO:0000313" key="2">
    <source>
        <dbReference type="EMBL" id="GAB47660.1"/>
    </source>
</evidence>
<dbReference type="GO" id="GO:0080019">
    <property type="term" value="F:alcohol-forming very long-chain fatty acyl-CoA reductase activity"/>
    <property type="evidence" value="ECO:0007669"/>
    <property type="project" value="InterPro"/>
</dbReference>
<comment type="caution">
    <text evidence="2">The sequence shown here is derived from an EMBL/GenBank/DDBJ whole genome shotgun (WGS) entry which is preliminary data.</text>
</comment>
<evidence type="ECO:0000259" key="1">
    <source>
        <dbReference type="Pfam" id="PF07993"/>
    </source>
</evidence>
<organism evidence="2 3">
    <name type="scientific">Mobilicoccus pelagius NBRC 104925</name>
    <dbReference type="NCBI Taxonomy" id="1089455"/>
    <lineage>
        <taxon>Bacteria</taxon>
        <taxon>Bacillati</taxon>
        <taxon>Actinomycetota</taxon>
        <taxon>Actinomycetes</taxon>
        <taxon>Micrococcales</taxon>
        <taxon>Dermatophilaceae</taxon>
        <taxon>Mobilicoccus</taxon>
    </lineage>
</organism>
<dbReference type="Proteomes" id="UP000004367">
    <property type="component" value="Unassembled WGS sequence"/>
</dbReference>
<reference evidence="2 3" key="1">
    <citation type="submission" date="2012-02" db="EMBL/GenBank/DDBJ databases">
        <title>Whole genome shotgun sequence of Mobilicoccus pelagius NBRC 104925.</title>
        <authorList>
            <person name="Yoshida Y."/>
            <person name="Hosoyama A."/>
            <person name="Tsuchikane K."/>
            <person name="Katsumata H."/>
            <person name="Yamazaki S."/>
            <person name="Fujita N."/>
        </authorList>
    </citation>
    <scope>NUCLEOTIDE SEQUENCE [LARGE SCALE GENOMIC DNA]</scope>
    <source>
        <strain evidence="2 3">NBRC 104925</strain>
    </source>
</reference>
<dbReference type="AlphaFoldDB" id="H5UPK2"/>
<accession>H5UPK2</accession>
<dbReference type="PANTHER" id="PTHR11011">
    <property type="entry name" value="MALE STERILITY PROTEIN 2-RELATED"/>
    <property type="match status" value="1"/>
</dbReference>
<dbReference type="InterPro" id="IPR013120">
    <property type="entry name" value="FAR_NAD-bd"/>
</dbReference>
<keyword evidence="3" id="KW-1185">Reference proteome</keyword>
<protein>
    <recommendedName>
        <fullName evidence="1">Thioester reductase (TE) domain-containing protein</fullName>
    </recommendedName>
</protein>
<feature type="non-terminal residue" evidence="2">
    <location>
        <position position="209"/>
    </location>
</feature>
<name>H5UPK2_9MICO</name>